<evidence type="ECO:0000313" key="2">
    <source>
        <dbReference type="EMBL" id="KAK1761344.1"/>
    </source>
</evidence>
<comment type="caution">
    <text evidence="2">The sequence shown here is derived from an EMBL/GenBank/DDBJ whole genome shotgun (WGS) entry which is preliminary data.</text>
</comment>
<gene>
    <name evidence="2" type="ORF">QBC47DRAFT_369761</name>
</gene>
<feature type="transmembrane region" description="Helical" evidence="1">
    <location>
        <begin position="46"/>
        <end position="69"/>
    </location>
</feature>
<evidence type="ECO:0000313" key="3">
    <source>
        <dbReference type="Proteomes" id="UP001239445"/>
    </source>
</evidence>
<keyword evidence="1" id="KW-0812">Transmembrane</keyword>
<dbReference type="Proteomes" id="UP001239445">
    <property type="component" value="Unassembled WGS sequence"/>
</dbReference>
<dbReference type="AlphaFoldDB" id="A0AAJ0BQL8"/>
<organism evidence="2 3">
    <name type="scientific">Echria macrotheca</name>
    <dbReference type="NCBI Taxonomy" id="438768"/>
    <lineage>
        <taxon>Eukaryota</taxon>
        <taxon>Fungi</taxon>
        <taxon>Dikarya</taxon>
        <taxon>Ascomycota</taxon>
        <taxon>Pezizomycotina</taxon>
        <taxon>Sordariomycetes</taxon>
        <taxon>Sordariomycetidae</taxon>
        <taxon>Sordariales</taxon>
        <taxon>Schizotheciaceae</taxon>
        <taxon>Echria</taxon>
    </lineage>
</organism>
<name>A0AAJ0BQL8_9PEZI</name>
<evidence type="ECO:0000256" key="1">
    <source>
        <dbReference type="SAM" id="Phobius"/>
    </source>
</evidence>
<feature type="transmembrane region" description="Helical" evidence="1">
    <location>
        <begin position="81"/>
        <end position="99"/>
    </location>
</feature>
<keyword evidence="1" id="KW-1133">Transmembrane helix</keyword>
<protein>
    <submittedName>
        <fullName evidence="2">Uncharacterized protein</fullName>
    </submittedName>
</protein>
<keyword evidence="3" id="KW-1185">Reference proteome</keyword>
<proteinExistence type="predicted"/>
<keyword evidence="1" id="KW-0472">Membrane</keyword>
<accession>A0AAJ0BQL8</accession>
<sequence length="128" mass="15067">MNFPRTVPYGELFACSWPGYIRYPWFFGKGREGGWVLFVFFFPSRLAIGMTYNGFFLASVCALLFFRFWMSRSQSQDPFPLLFPFPLGVIYIYLSHLLLEDVVCVFNERERGEDGGAGMRKEWRDDIR</sequence>
<dbReference type="EMBL" id="MU839827">
    <property type="protein sequence ID" value="KAK1761344.1"/>
    <property type="molecule type" value="Genomic_DNA"/>
</dbReference>
<reference evidence="2" key="1">
    <citation type="submission" date="2023-06" db="EMBL/GenBank/DDBJ databases">
        <title>Genome-scale phylogeny and comparative genomics of the fungal order Sordariales.</title>
        <authorList>
            <consortium name="Lawrence Berkeley National Laboratory"/>
            <person name="Hensen N."/>
            <person name="Bonometti L."/>
            <person name="Westerberg I."/>
            <person name="Brannstrom I.O."/>
            <person name="Guillou S."/>
            <person name="Cros-Aarteil S."/>
            <person name="Calhoun S."/>
            <person name="Haridas S."/>
            <person name="Kuo A."/>
            <person name="Mondo S."/>
            <person name="Pangilinan J."/>
            <person name="Riley R."/>
            <person name="Labutti K."/>
            <person name="Andreopoulos B."/>
            <person name="Lipzen A."/>
            <person name="Chen C."/>
            <person name="Yanf M."/>
            <person name="Daum C."/>
            <person name="Ng V."/>
            <person name="Clum A."/>
            <person name="Steindorff A."/>
            <person name="Ohm R."/>
            <person name="Martin F."/>
            <person name="Silar P."/>
            <person name="Natvig D."/>
            <person name="Lalanne C."/>
            <person name="Gautier V."/>
            <person name="Ament-Velasquez S.L."/>
            <person name="Kruys A."/>
            <person name="Hutchinson M.I."/>
            <person name="Powell A.J."/>
            <person name="Barry K."/>
            <person name="Miller A.N."/>
            <person name="Grigoriev I.V."/>
            <person name="Debuchy R."/>
            <person name="Gladieux P."/>
            <person name="Thoren M.H."/>
            <person name="Johannesson H."/>
        </authorList>
    </citation>
    <scope>NUCLEOTIDE SEQUENCE</scope>
    <source>
        <strain evidence="2">PSN4</strain>
    </source>
</reference>